<reference evidence="1" key="2">
    <citation type="submission" date="2020-06" db="EMBL/GenBank/DDBJ databases">
        <title>Helianthus annuus Genome sequencing and assembly Release 2.</title>
        <authorList>
            <person name="Gouzy J."/>
            <person name="Langlade N."/>
            <person name="Munos S."/>
        </authorList>
    </citation>
    <scope>NUCLEOTIDE SEQUENCE</scope>
    <source>
        <tissue evidence="1">Leaves</tissue>
    </source>
</reference>
<evidence type="ECO:0000313" key="2">
    <source>
        <dbReference type="Proteomes" id="UP000215914"/>
    </source>
</evidence>
<evidence type="ECO:0000313" key="1">
    <source>
        <dbReference type="EMBL" id="KAF5801928.1"/>
    </source>
</evidence>
<dbReference type="EMBL" id="MNCJ02000321">
    <property type="protein sequence ID" value="KAF5801928.1"/>
    <property type="molecule type" value="Genomic_DNA"/>
</dbReference>
<accession>A0A9K3IRU5</accession>
<protein>
    <submittedName>
        <fullName evidence="1">Uncharacterized protein</fullName>
    </submittedName>
</protein>
<dbReference type="Proteomes" id="UP000215914">
    <property type="component" value="Unassembled WGS sequence"/>
</dbReference>
<gene>
    <name evidence="1" type="ORF">HanXRQr2_Chr06g0253811</name>
</gene>
<dbReference type="Gramene" id="mRNA:HanXRQr2_Chr06g0253811">
    <property type="protein sequence ID" value="mRNA:HanXRQr2_Chr06g0253811"/>
    <property type="gene ID" value="HanXRQr2_Chr06g0253811"/>
</dbReference>
<organism evidence="1 2">
    <name type="scientific">Helianthus annuus</name>
    <name type="common">Common sunflower</name>
    <dbReference type="NCBI Taxonomy" id="4232"/>
    <lineage>
        <taxon>Eukaryota</taxon>
        <taxon>Viridiplantae</taxon>
        <taxon>Streptophyta</taxon>
        <taxon>Embryophyta</taxon>
        <taxon>Tracheophyta</taxon>
        <taxon>Spermatophyta</taxon>
        <taxon>Magnoliopsida</taxon>
        <taxon>eudicotyledons</taxon>
        <taxon>Gunneridae</taxon>
        <taxon>Pentapetalae</taxon>
        <taxon>asterids</taxon>
        <taxon>campanulids</taxon>
        <taxon>Asterales</taxon>
        <taxon>Asteraceae</taxon>
        <taxon>Asteroideae</taxon>
        <taxon>Heliantheae alliance</taxon>
        <taxon>Heliantheae</taxon>
        <taxon>Helianthus</taxon>
    </lineage>
</organism>
<name>A0A9K3IRU5_HELAN</name>
<reference evidence="1" key="1">
    <citation type="journal article" date="2017" name="Nature">
        <title>The sunflower genome provides insights into oil metabolism, flowering and Asterid evolution.</title>
        <authorList>
            <person name="Badouin H."/>
            <person name="Gouzy J."/>
            <person name="Grassa C.J."/>
            <person name="Murat F."/>
            <person name="Staton S.E."/>
            <person name="Cottret L."/>
            <person name="Lelandais-Briere C."/>
            <person name="Owens G.L."/>
            <person name="Carrere S."/>
            <person name="Mayjonade B."/>
            <person name="Legrand L."/>
            <person name="Gill N."/>
            <person name="Kane N.C."/>
            <person name="Bowers J.E."/>
            <person name="Hubner S."/>
            <person name="Bellec A."/>
            <person name="Berard A."/>
            <person name="Berges H."/>
            <person name="Blanchet N."/>
            <person name="Boniface M.C."/>
            <person name="Brunel D."/>
            <person name="Catrice O."/>
            <person name="Chaidir N."/>
            <person name="Claudel C."/>
            <person name="Donnadieu C."/>
            <person name="Faraut T."/>
            <person name="Fievet G."/>
            <person name="Helmstetter N."/>
            <person name="King M."/>
            <person name="Knapp S.J."/>
            <person name="Lai Z."/>
            <person name="Le Paslier M.C."/>
            <person name="Lippi Y."/>
            <person name="Lorenzon L."/>
            <person name="Mandel J.R."/>
            <person name="Marage G."/>
            <person name="Marchand G."/>
            <person name="Marquand E."/>
            <person name="Bret-Mestries E."/>
            <person name="Morien E."/>
            <person name="Nambeesan S."/>
            <person name="Nguyen T."/>
            <person name="Pegot-Espagnet P."/>
            <person name="Pouilly N."/>
            <person name="Raftis F."/>
            <person name="Sallet E."/>
            <person name="Schiex T."/>
            <person name="Thomas J."/>
            <person name="Vandecasteele C."/>
            <person name="Vares D."/>
            <person name="Vear F."/>
            <person name="Vautrin S."/>
            <person name="Crespi M."/>
            <person name="Mangin B."/>
            <person name="Burke J.M."/>
            <person name="Salse J."/>
            <person name="Munos S."/>
            <person name="Vincourt P."/>
            <person name="Rieseberg L.H."/>
            <person name="Langlade N.B."/>
        </authorList>
    </citation>
    <scope>NUCLEOTIDE SEQUENCE</scope>
    <source>
        <tissue evidence="1">Leaves</tissue>
    </source>
</reference>
<dbReference type="AlphaFoldDB" id="A0A9K3IRU5"/>
<proteinExistence type="predicted"/>
<comment type="caution">
    <text evidence="1">The sequence shown here is derived from an EMBL/GenBank/DDBJ whole genome shotgun (WGS) entry which is preliminary data.</text>
</comment>
<sequence>MKFTYAHEKVKATRMPKDFHHDSWCMYVTRMNSRVIFKNRHGRTHSTNNRIDSYHLNILL</sequence>
<keyword evidence="2" id="KW-1185">Reference proteome</keyword>